<comment type="similarity">
    <text evidence="2 8">Belongs to the V-ATPase 116 kDa subunit family.</text>
</comment>
<dbReference type="AlphaFoldDB" id="W5MHE3"/>
<keyword evidence="11" id="KW-1185">Reference proteome</keyword>
<evidence type="ECO:0000256" key="9">
    <source>
        <dbReference type="SAM" id="Coils"/>
    </source>
</evidence>
<evidence type="ECO:0000313" key="11">
    <source>
        <dbReference type="Proteomes" id="UP000018468"/>
    </source>
</evidence>
<evidence type="ECO:0000256" key="7">
    <source>
        <dbReference type="ARBA" id="ARBA00023136"/>
    </source>
</evidence>
<dbReference type="eggNOG" id="KOG2189">
    <property type="taxonomic scope" value="Eukaryota"/>
</dbReference>
<evidence type="ECO:0000256" key="2">
    <source>
        <dbReference type="ARBA" id="ARBA00009904"/>
    </source>
</evidence>
<dbReference type="OMA" id="MIVHETI"/>
<evidence type="ECO:0000256" key="6">
    <source>
        <dbReference type="ARBA" id="ARBA00023065"/>
    </source>
</evidence>
<keyword evidence="6 8" id="KW-0406">Ion transport</keyword>
<dbReference type="Ensembl" id="ENSLOCT00000007812.1">
    <property type="protein sequence ID" value="ENSLOCP00000007802.1"/>
    <property type="gene ID" value="ENSLOCG00000006458.1"/>
</dbReference>
<reference evidence="10" key="2">
    <citation type="submission" date="2025-08" db="UniProtKB">
        <authorList>
            <consortium name="Ensembl"/>
        </authorList>
    </citation>
    <scope>IDENTIFICATION</scope>
</reference>
<feature type="transmembrane region" description="Helical" evidence="8">
    <location>
        <begin position="558"/>
        <end position="582"/>
    </location>
</feature>
<sequence>EVCLAQLFLQSGSAYNCVSELGELGLVEFRDLNPSVNAFQRKYVGEVRRCEEMEKTFTFLEQEIRRSLSPPLSGPLPLPGPAPPAPQAREALQIQEESERLAQELREVSRNRDSLRSQLASLTQYKRVLQQTHSLTGSLTQVSLSPVESGAEHRQDVRLSFIAGVIHPWKVPAFERLLWRACRGYIIVNFREMEEPVEVPETGEMVQWTVFLISYWGDQIGQKVKKICDCYHTNIFAYPESANERQEILEGLEKRIEEIISVLSQTEHFLQQVLSKAVASLPQWMVQIRKSKAVYLVLNMCSVSVTEKCLIAEVWCPVTELHRLNTALREGSSKSGSGVDSFYNRIPSSDVPPTLFRTNSFTAGFQTIVDAYGVASYREVNPALYTIITFPFLFAVMFGDVGHGILMTVFALWMVLEEKDPKLRRSTNEVCALCVCEGGVRSGLYQSVPESVRQRVSQCISLSPSQCDSGSLSVTVCPRVSATVGSLSVTVCPRVSATVGLSVYQSVPESIWSLSNNHLNFLNSYKMKMSVIIGIIHMTFGVCLSVCNYRHFQEISSIFLVFLPEVVFMLCLFGYLVFMILFKWVVYGPGQSRTAPSILIHFIDMFLFSSSKDNAELYTGQVLSAHLSVCLSVSVPW</sequence>
<keyword evidence="9" id="KW-0175">Coiled coil</keyword>
<keyword evidence="3 8" id="KW-0813">Transport</keyword>
<keyword evidence="5 8" id="KW-1133">Transmembrane helix</keyword>
<evidence type="ECO:0000256" key="4">
    <source>
        <dbReference type="ARBA" id="ARBA00022692"/>
    </source>
</evidence>
<comment type="caution">
    <text evidence="8">Lacks conserved residue(s) required for the propagation of feature annotation.</text>
</comment>
<dbReference type="GO" id="GO:0016471">
    <property type="term" value="C:vacuolar proton-transporting V-type ATPase complex"/>
    <property type="evidence" value="ECO:0000318"/>
    <property type="project" value="GO_Central"/>
</dbReference>
<dbReference type="GO" id="GO:0033179">
    <property type="term" value="C:proton-transporting V-type ATPase, V0 domain"/>
    <property type="evidence" value="ECO:0007669"/>
    <property type="project" value="InterPro"/>
</dbReference>
<reference evidence="10" key="3">
    <citation type="submission" date="2025-09" db="UniProtKB">
        <authorList>
            <consortium name="Ensembl"/>
        </authorList>
    </citation>
    <scope>IDENTIFICATION</scope>
</reference>
<comment type="function">
    <text evidence="8">Essential component of the vacuolar proton pump (V-ATPase), a multimeric enzyme that catalyzes the translocation of protons across the membranes. Required for assembly and activity of the V-ATPase.</text>
</comment>
<reference evidence="11" key="1">
    <citation type="submission" date="2011-12" db="EMBL/GenBank/DDBJ databases">
        <title>The Draft Genome of Lepisosteus oculatus.</title>
        <authorList>
            <consortium name="The Broad Institute Genome Assembly &amp; Analysis Group"/>
            <consortium name="Computational R&amp;D Group"/>
            <consortium name="and Sequencing Platform"/>
            <person name="Di Palma F."/>
            <person name="Alfoldi J."/>
            <person name="Johnson J."/>
            <person name="Berlin A."/>
            <person name="Gnerre S."/>
            <person name="Jaffe D."/>
            <person name="MacCallum I."/>
            <person name="Young S."/>
            <person name="Walker B.J."/>
            <person name="Lander E.S."/>
            <person name="Lindblad-Toh K."/>
        </authorList>
    </citation>
    <scope>NUCLEOTIDE SEQUENCE [LARGE SCALE GENOMIC DNA]</scope>
</reference>
<feature type="transmembrane region" description="Helical" evidence="8">
    <location>
        <begin position="531"/>
        <end position="552"/>
    </location>
</feature>
<evidence type="ECO:0000256" key="3">
    <source>
        <dbReference type="ARBA" id="ARBA00022448"/>
    </source>
</evidence>
<proteinExistence type="inferred from homology"/>
<dbReference type="InParanoid" id="W5MHE3"/>
<dbReference type="GO" id="GO:0005886">
    <property type="term" value="C:plasma membrane"/>
    <property type="evidence" value="ECO:0000318"/>
    <property type="project" value="GO_Central"/>
</dbReference>
<dbReference type="Pfam" id="PF01496">
    <property type="entry name" value="V_ATPase_I"/>
    <property type="match status" value="2"/>
</dbReference>
<dbReference type="STRING" id="7918.ENSLOCP00000007802"/>
<keyword evidence="4 8" id="KW-0812">Transmembrane</keyword>
<dbReference type="Bgee" id="ENSLOCG00000006458">
    <property type="expression patterns" value="Expressed in camera-type eye and 13 other cell types or tissues"/>
</dbReference>
<keyword evidence="8" id="KW-0375">Hydrogen ion transport</keyword>
<evidence type="ECO:0000313" key="10">
    <source>
        <dbReference type="Ensembl" id="ENSLOCP00000007802.1"/>
    </source>
</evidence>
<dbReference type="PANTHER" id="PTHR11629">
    <property type="entry name" value="VACUOLAR PROTON ATPASES"/>
    <property type="match status" value="1"/>
</dbReference>
<feature type="transmembrane region" description="Helical" evidence="8">
    <location>
        <begin position="392"/>
        <end position="416"/>
    </location>
</feature>
<keyword evidence="7 8" id="KW-0472">Membrane</keyword>
<name>W5MHE3_LEPOC</name>
<comment type="subcellular location">
    <subcellularLocation>
        <location evidence="1">Membrane</location>
        <topology evidence="1">Multi-pass membrane protein</topology>
    </subcellularLocation>
</comment>
<dbReference type="Proteomes" id="UP000018468">
    <property type="component" value="Unassembled WGS sequence"/>
</dbReference>
<organism evidence="10 11">
    <name type="scientific">Lepisosteus oculatus</name>
    <name type="common">Spotted gar</name>
    <dbReference type="NCBI Taxonomy" id="7918"/>
    <lineage>
        <taxon>Eukaryota</taxon>
        <taxon>Metazoa</taxon>
        <taxon>Chordata</taxon>
        <taxon>Craniata</taxon>
        <taxon>Vertebrata</taxon>
        <taxon>Euteleostomi</taxon>
        <taxon>Actinopterygii</taxon>
        <taxon>Neopterygii</taxon>
        <taxon>Holostei</taxon>
        <taxon>Semionotiformes</taxon>
        <taxon>Lepisosteidae</taxon>
        <taxon>Lepisosteus</taxon>
    </lineage>
</organism>
<dbReference type="HOGENOM" id="CLU_005230_3_0_1"/>
<accession>W5MHE3</accession>
<dbReference type="GeneTree" id="ENSGT00950000182881"/>
<evidence type="ECO:0000256" key="1">
    <source>
        <dbReference type="ARBA" id="ARBA00004141"/>
    </source>
</evidence>
<dbReference type="GO" id="GO:0046961">
    <property type="term" value="F:proton-transporting ATPase activity, rotational mechanism"/>
    <property type="evidence" value="ECO:0007669"/>
    <property type="project" value="InterPro"/>
</dbReference>
<protein>
    <recommendedName>
        <fullName evidence="8">V-type proton ATPase subunit a</fullName>
    </recommendedName>
</protein>
<dbReference type="InterPro" id="IPR002490">
    <property type="entry name" value="V-ATPase_116kDa_su"/>
</dbReference>
<dbReference type="PANTHER" id="PTHR11629:SF21">
    <property type="entry name" value="V-TYPE PROTON ATPASE 116 KDA SUBUNIT A 3"/>
    <property type="match status" value="1"/>
</dbReference>
<dbReference type="GO" id="GO:0051117">
    <property type="term" value="F:ATPase binding"/>
    <property type="evidence" value="ECO:0000318"/>
    <property type="project" value="GO_Central"/>
</dbReference>
<feature type="coiled-coil region" evidence="9">
    <location>
        <begin position="91"/>
        <end position="118"/>
    </location>
</feature>
<dbReference type="GO" id="GO:0007035">
    <property type="term" value="P:vacuolar acidification"/>
    <property type="evidence" value="ECO:0000318"/>
    <property type="project" value="GO_Central"/>
</dbReference>
<evidence type="ECO:0000256" key="8">
    <source>
        <dbReference type="RuleBase" id="RU361189"/>
    </source>
</evidence>
<evidence type="ECO:0000256" key="5">
    <source>
        <dbReference type="ARBA" id="ARBA00022989"/>
    </source>
</evidence>